<keyword evidence="1" id="KW-0732">Signal</keyword>
<evidence type="ECO:0000313" key="3">
    <source>
        <dbReference type="Proteomes" id="UP000292958"/>
    </source>
</evidence>
<reference evidence="2 3" key="1">
    <citation type="submission" date="2019-02" db="EMBL/GenBank/DDBJ databases">
        <title>Genomic Encyclopedia of Archaeal and Bacterial Type Strains, Phase II (KMG-II): from individual species to whole genera.</title>
        <authorList>
            <person name="Goeker M."/>
        </authorList>
    </citation>
    <scope>NUCLEOTIDE SEQUENCE [LARGE SCALE GENOMIC DNA]</scope>
    <source>
        <strain evidence="2 3">DSM 18101</strain>
    </source>
</reference>
<organism evidence="2 3">
    <name type="scientific">Edaphobacter modestus</name>
    <dbReference type="NCBI Taxonomy" id="388466"/>
    <lineage>
        <taxon>Bacteria</taxon>
        <taxon>Pseudomonadati</taxon>
        <taxon>Acidobacteriota</taxon>
        <taxon>Terriglobia</taxon>
        <taxon>Terriglobales</taxon>
        <taxon>Acidobacteriaceae</taxon>
        <taxon>Edaphobacter</taxon>
    </lineage>
</organism>
<proteinExistence type="predicted"/>
<gene>
    <name evidence="2" type="ORF">BDD14_1304</name>
</gene>
<feature type="chain" id="PRO_5020631372" evidence="1">
    <location>
        <begin position="30"/>
        <end position="148"/>
    </location>
</feature>
<feature type="signal peptide" evidence="1">
    <location>
        <begin position="1"/>
        <end position="29"/>
    </location>
</feature>
<comment type="caution">
    <text evidence="2">The sequence shown here is derived from an EMBL/GenBank/DDBJ whole genome shotgun (WGS) entry which is preliminary data.</text>
</comment>
<evidence type="ECO:0000256" key="1">
    <source>
        <dbReference type="SAM" id="SignalP"/>
    </source>
</evidence>
<accession>A0A4Q7YRU6</accession>
<sequence length="148" mass="16384">MSRISTIGKLLLVIPLIAGPFAPTPAAQAQEDVTASVPFEFSVNNQRMVAGKYQIKLVSNRFLVLHDASTGKSQFLMVSPAWVDVIQSRGRLVFHRYGSSHYLFQVWIPGRSGYSEFMPTRSERQTMLAAKMPFSHANVVAALSTPTQ</sequence>
<evidence type="ECO:0000313" key="2">
    <source>
        <dbReference type="EMBL" id="RZU39904.1"/>
    </source>
</evidence>
<dbReference type="AlphaFoldDB" id="A0A4Q7YRU6"/>
<dbReference type="EMBL" id="SHKW01000001">
    <property type="protein sequence ID" value="RZU39904.1"/>
    <property type="molecule type" value="Genomic_DNA"/>
</dbReference>
<dbReference type="OrthoDB" id="118260at2"/>
<name>A0A4Q7YRU6_9BACT</name>
<keyword evidence="3" id="KW-1185">Reference proteome</keyword>
<protein>
    <submittedName>
        <fullName evidence="2">Uncharacterized protein</fullName>
    </submittedName>
</protein>
<dbReference type="RefSeq" id="WP_130418048.1">
    <property type="nucleotide sequence ID" value="NZ_SHKW01000001.1"/>
</dbReference>
<dbReference type="Proteomes" id="UP000292958">
    <property type="component" value="Unassembled WGS sequence"/>
</dbReference>